<gene>
    <name evidence="2" type="ORF">ATNIH1004_009407</name>
    <name evidence="3" type="ORF">EYZ11_011527</name>
</gene>
<sequence>MHESLATTKPCGQLVHIPGLPPMYDWEFYPQDVGIKTDVILAAEVRMSKFINEADGLLTNSSIAYDGHECLHSISQWIARRGDRKTFHLGPMMPFEPGAHRFSQSAIEAELASMPSSEGMQTVQFLDQALEAHGPRSVVYISFGTEHWPKSMDQVQVLLTTLTQRRIPFLFTYAFPGATLPDVMLAEFSHLGLFVRYGPQQTILGHPACGWFLTHGGMNGSIEALSQGIPLIGWPFAVDQPVNIARLTRVLDIGFELVEVRSGDYGLQPLHYRDQAPTGTFSALEKELAEVFDTMLGEEGKKKRANAEKLRDEMARSWLEGGAAWKEFESFLDFWIRG</sequence>
<reference evidence="3 4" key="1">
    <citation type="submission" date="2019-03" db="EMBL/GenBank/DDBJ databases">
        <title>The genome sequence of a newly discovered highly antifungal drug resistant Aspergillus species, Aspergillus tanneri NIH 1004.</title>
        <authorList>
            <person name="Mounaud S."/>
            <person name="Singh I."/>
            <person name="Joardar V."/>
            <person name="Pakala S."/>
            <person name="Pakala S."/>
            <person name="Venepally P."/>
            <person name="Hoover J."/>
            <person name="Nierman W."/>
            <person name="Chung J."/>
            <person name="Losada L."/>
        </authorList>
    </citation>
    <scope>NUCLEOTIDE SEQUENCE [LARGE SCALE GENOMIC DNA]</scope>
    <source>
        <strain evidence="3 4">NIH1004</strain>
    </source>
</reference>
<accession>A0A4S3J7W5</accession>
<evidence type="ECO:0000313" key="4">
    <source>
        <dbReference type="Proteomes" id="UP000308092"/>
    </source>
</evidence>
<dbReference type="EMBL" id="SOSA01000724">
    <property type="protein sequence ID" value="THC89021.1"/>
    <property type="molecule type" value="Genomic_DNA"/>
</dbReference>
<name>A0A4S3J7W5_9EURO</name>
<dbReference type="Pfam" id="PF00201">
    <property type="entry name" value="UDPGT"/>
    <property type="match status" value="1"/>
</dbReference>
<dbReference type="RefSeq" id="XP_033424551.1">
    <property type="nucleotide sequence ID" value="XM_033573999.1"/>
</dbReference>
<protein>
    <recommendedName>
        <fullName evidence="6">UDP-glycosyltransferases domain-containing protein</fullName>
    </recommendedName>
</protein>
<keyword evidence="4" id="KW-1185">Reference proteome</keyword>
<evidence type="ECO:0008006" key="6">
    <source>
        <dbReference type="Google" id="ProtNLM"/>
    </source>
</evidence>
<keyword evidence="1" id="KW-0808">Transferase</keyword>
<dbReference type="PANTHER" id="PTHR48045">
    <property type="entry name" value="UDP-GLYCOSYLTRANSFERASE 72B1"/>
    <property type="match status" value="1"/>
</dbReference>
<dbReference type="Proteomes" id="UP000308092">
    <property type="component" value="Unassembled WGS sequence"/>
</dbReference>
<dbReference type="VEuPathDB" id="FungiDB:EYZ11_011527"/>
<dbReference type="EMBL" id="QUQM01000006">
    <property type="protein sequence ID" value="KAA8645190.1"/>
    <property type="molecule type" value="Genomic_DNA"/>
</dbReference>
<dbReference type="Gene3D" id="3.40.50.2000">
    <property type="entry name" value="Glycogen Phosphorylase B"/>
    <property type="match status" value="1"/>
</dbReference>
<comment type="caution">
    <text evidence="3">The sequence shown here is derived from an EMBL/GenBank/DDBJ whole genome shotgun (WGS) entry which is preliminary data.</text>
</comment>
<dbReference type="OrthoDB" id="5835829at2759"/>
<dbReference type="AlphaFoldDB" id="A0A4S3J7W5"/>
<reference evidence="2 5" key="2">
    <citation type="submission" date="2019-08" db="EMBL/GenBank/DDBJ databases">
        <title>The genome sequence of a newly discovered highly antifungal drug resistant Aspergillus species, Aspergillus tanneri NIH 1004.</title>
        <authorList>
            <person name="Mounaud S."/>
            <person name="Singh I."/>
            <person name="Joardar V."/>
            <person name="Pakala S."/>
            <person name="Pakala S."/>
            <person name="Venepally P."/>
            <person name="Chung J.K."/>
            <person name="Losada L."/>
            <person name="Nierman W.C."/>
        </authorList>
    </citation>
    <scope>NUCLEOTIDE SEQUENCE [LARGE SCALE GENOMIC DNA]</scope>
    <source>
        <strain evidence="2 5">NIH1004</strain>
    </source>
</reference>
<dbReference type="InterPro" id="IPR002213">
    <property type="entry name" value="UDP_glucos_trans"/>
</dbReference>
<dbReference type="GeneID" id="54332109"/>
<evidence type="ECO:0000313" key="2">
    <source>
        <dbReference type="EMBL" id="KAA8645190.1"/>
    </source>
</evidence>
<evidence type="ECO:0000313" key="3">
    <source>
        <dbReference type="EMBL" id="THC89021.1"/>
    </source>
</evidence>
<dbReference type="Proteomes" id="UP000324241">
    <property type="component" value="Unassembled WGS sequence"/>
</dbReference>
<evidence type="ECO:0000313" key="5">
    <source>
        <dbReference type="Proteomes" id="UP000324241"/>
    </source>
</evidence>
<proteinExistence type="predicted"/>
<dbReference type="PANTHER" id="PTHR48045:SF20">
    <property type="entry name" value="UDP-RHAMNOSE:RHAMNOSYLTRANSFERASE 1"/>
    <property type="match status" value="1"/>
</dbReference>
<evidence type="ECO:0000256" key="1">
    <source>
        <dbReference type="ARBA" id="ARBA00022679"/>
    </source>
</evidence>
<dbReference type="GO" id="GO:0008194">
    <property type="term" value="F:UDP-glycosyltransferase activity"/>
    <property type="evidence" value="ECO:0007669"/>
    <property type="project" value="InterPro"/>
</dbReference>
<organism evidence="3 4">
    <name type="scientific">Aspergillus tanneri</name>
    <dbReference type="NCBI Taxonomy" id="1220188"/>
    <lineage>
        <taxon>Eukaryota</taxon>
        <taxon>Fungi</taxon>
        <taxon>Dikarya</taxon>
        <taxon>Ascomycota</taxon>
        <taxon>Pezizomycotina</taxon>
        <taxon>Eurotiomycetes</taxon>
        <taxon>Eurotiomycetidae</taxon>
        <taxon>Eurotiales</taxon>
        <taxon>Aspergillaceae</taxon>
        <taxon>Aspergillus</taxon>
        <taxon>Aspergillus subgen. Circumdati</taxon>
    </lineage>
</organism>
<dbReference type="STRING" id="1220188.A0A4S3J7W5"/>
<dbReference type="SUPFAM" id="SSF53756">
    <property type="entry name" value="UDP-Glycosyltransferase/glycogen phosphorylase"/>
    <property type="match status" value="1"/>
</dbReference>